<dbReference type="InterPro" id="IPR036452">
    <property type="entry name" value="Ribo_hydro-like"/>
</dbReference>
<dbReference type="SUPFAM" id="SSF53590">
    <property type="entry name" value="Nucleoside hydrolase"/>
    <property type="match status" value="1"/>
</dbReference>
<dbReference type="PANTHER" id="PTHR12304">
    <property type="entry name" value="INOSINE-URIDINE PREFERRING NUCLEOSIDE HYDROLASE"/>
    <property type="match status" value="1"/>
</dbReference>
<evidence type="ECO:0000313" key="4">
    <source>
        <dbReference type="EMBL" id="EGJ31637.1"/>
    </source>
</evidence>
<evidence type="ECO:0000259" key="3">
    <source>
        <dbReference type="Pfam" id="PF01156"/>
    </source>
</evidence>
<dbReference type="Pfam" id="PF01156">
    <property type="entry name" value="IU_nuc_hydro"/>
    <property type="match status" value="1"/>
</dbReference>
<dbReference type="AlphaFoldDB" id="F4XUT4"/>
<dbReference type="GO" id="GO:0008477">
    <property type="term" value="F:purine nucleosidase activity"/>
    <property type="evidence" value="ECO:0007669"/>
    <property type="project" value="TreeGrafter"/>
</dbReference>
<dbReference type="CDD" id="cd02650">
    <property type="entry name" value="nuc_hydro_CaPnhB"/>
    <property type="match status" value="1"/>
</dbReference>
<keyword evidence="5" id="KW-1185">Reference proteome</keyword>
<reference evidence="5" key="1">
    <citation type="journal article" date="2011" name="Proc. Natl. Acad. Sci. U.S.A.">
        <title>Genomic insights into the physiology and ecology of the marine filamentous cyanobacterium Lyngbya majuscula.</title>
        <authorList>
            <person name="Jones A.C."/>
            <person name="Monroe E.A."/>
            <person name="Podell S."/>
            <person name="Hess W.R."/>
            <person name="Klages S."/>
            <person name="Esquenazi E."/>
            <person name="Niessen S."/>
            <person name="Hoover H."/>
            <person name="Rothmann M."/>
            <person name="Lasken R.S."/>
            <person name="Yates J.R.III."/>
            <person name="Reinhardt R."/>
            <person name="Kube M."/>
            <person name="Burkart M.D."/>
            <person name="Allen E.E."/>
            <person name="Dorrestein P.C."/>
            <person name="Gerwick W.H."/>
            <person name="Gerwick L."/>
        </authorList>
    </citation>
    <scope>NUCLEOTIDE SEQUENCE [LARGE SCALE GENOMIC DNA]</scope>
    <source>
        <strain evidence="5">3L</strain>
    </source>
</reference>
<dbReference type="Proteomes" id="UP000003959">
    <property type="component" value="Unassembled WGS sequence"/>
</dbReference>
<dbReference type="HOGENOM" id="CLU_036838_11_0_3"/>
<dbReference type="InterPro" id="IPR001910">
    <property type="entry name" value="Inosine/uridine_hydrolase_dom"/>
</dbReference>
<dbReference type="PANTHER" id="PTHR12304:SF4">
    <property type="entry name" value="URIDINE NUCLEOSIDASE"/>
    <property type="match status" value="1"/>
</dbReference>
<protein>
    <submittedName>
        <fullName evidence="4">Inosine-uridine nucleoside N-ribohydrolase</fullName>
    </submittedName>
</protein>
<dbReference type="EMBL" id="GL890934">
    <property type="protein sequence ID" value="EGJ31637.1"/>
    <property type="molecule type" value="Genomic_DNA"/>
</dbReference>
<dbReference type="GO" id="GO:0005829">
    <property type="term" value="C:cytosol"/>
    <property type="evidence" value="ECO:0007669"/>
    <property type="project" value="TreeGrafter"/>
</dbReference>
<proteinExistence type="predicted"/>
<sequence>MVNSQARPMIIDTDGGVDDALAIIMALNCEQIELKSVTVLAGNIDVHQAANNVLRVIDIVQPNQPPLVAKGCEKPLVRPPFNAAGIHGSDGLGELDQFKNADGSPCYPQLTMEPSSEDAVDVLLKAAQEYGSDLTIVALGPLTNIATALQRDRTTLQKVGRIVIMGGAVKVPGNISAAAEFNFFVDPDAAQMVMESGIPLTLVGLDVAMKAPLPRKDVENYAQKHPWPFGHATRTAVAQFIADCTGIYMAFYRDNEGFHGCYLHDPLAVGVAIDPSLVSTESVYMVVETEGKFTSGMSLADLRDRRDEATYPPNVEACLDVDTDRFLKLFYELI</sequence>
<dbReference type="Gene3D" id="3.90.245.10">
    <property type="entry name" value="Ribonucleoside hydrolase-like"/>
    <property type="match status" value="1"/>
</dbReference>
<evidence type="ECO:0000313" key="5">
    <source>
        <dbReference type="Proteomes" id="UP000003959"/>
    </source>
</evidence>
<dbReference type="eggNOG" id="COG1957">
    <property type="taxonomic scope" value="Bacteria"/>
</dbReference>
<gene>
    <name evidence="4" type="ORF">LYNGBM3L_35960</name>
</gene>
<evidence type="ECO:0000256" key="1">
    <source>
        <dbReference type="ARBA" id="ARBA00022801"/>
    </source>
</evidence>
<dbReference type="RefSeq" id="WP_008186468.1">
    <property type="nucleotide sequence ID" value="NZ_GL890934.1"/>
</dbReference>
<evidence type="ECO:0000256" key="2">
    <source>
        <dbReference type="ARBA" id="ARBA00023295"/>
    </source>
</evidence>
<accession>F4XUT4</accession>
<feature type="domain" description="Inosine/uridine-preferring nucleoside hydrolase" evidence="3">
    <location>
        <begin position="9"/>
        <end position="327"/>
    </location>
</feature>
<dbReference type="InterPro" id="IPR023186">
    <property type="entry name" value="IUNH"/>
</dbReference>
<organism evidence="4 5">
    <name type="scientific">Moorena producens 3L</name>
    <dbReference type="NCBI Taxonomy" id="489825"/>
    <lineage>
        <taxon>Bacteria</taxon>
        <taxon>Bacillati</taxon>
        <taxon>Cyanobacteriota</taxon>
        <taxon>Cyanophyceae</taxon>
        <taxon>Coleofasciculales</taxon>
        <taxon>Coleofasciculaceae</taxon>
        <taxon>Moorena</taxon>
    </lineage>
</organism>
<keyword evidence="2" id="KW-0326">Glycosidase</keyword>
<dbReference type="OrthoDB" id="9797882at2"/>
<dbReference type="GO" id="GO:0006152">
    <property type="term" value="P:purine nucleoside catabolic process"/>
    <property type="evidence" value="ECO:0007669"/>
    <property type="project" value="TreeGrafter"/>
</dbReference>
<keyword evidence="1 4" id="KW-0378">Hydrolase</keyword>
<name>F4XUT4_9CYAN</name>